<keyword evidence="4 7" id="KW-1133">Transmembrane helix</keyword>
<protein>
    <submittedName>
        <fullName evidence="10">Amino acid transporter AVT1B-like</fullName>
    </submittedName>
</protein>
<feature type="transmembrane region" description="Helical" evidence="7">
    <location>
        <begin position="155"/>
        <end position="174"/>
    </location>
</feature>
<feature type="transmembrane region" description="Helical" evidence="7">
    <location>
        <begin position="401"/>
        <end position="423"/>
    </location>
</feature>
<proteinExistence type="predicted"/>
<evidence type="ECO:0000256" key="2">
    <source>
        <dbReference type="ARBA" id="ARBA00022448"/>
    </source>
</evidence>
<feature type="region of interest" description="Disordered" evidence="6">
    <location>
        <begin position="484"/>
        <end position="503"/>
    </location>
</feature>
<feature type="transmembrane region" description="Helical" evidence="7">
    <location>
        <begin position="296"/>
        <end position="317"/>
    </location>
</feature>
<dbReference type="Proteomes" id="UP000515158">
    <property type="component" value="Unplaced"/>
</dbReference>
<feature type="transmembrane region" description="Helical" evidence="7">
    <location>
        <begin position="337"/>
        <end position="358"/>
    </location>
</feature>
<dbReference type="InParanoid" id="A0A6P8YML8"/>
<keyword evidence="5 7" id="KW-0472">Membrane</keyword>
<evidence type="ECO:0000256" key="3">
    <source>
        <dbReference type="ARBA" id="ARBA00022692"/>
    </source>
</evidence>
<evidence type="ECO:0000313" key="9">
    <source>
        <dbReference type="Proteomes" id="UP000515158"/>
    </source>
</evidence>
<dbReference type="RefSeq" id="XP_034238400.1">
    <property type="nucleotide sequence ID" value="XM_034382509.1"/>
</dbReference>
<keyword evidence="2" id="KW-0813">Transport</keyword>
<evidence type="ECO:0000256" key="7">
    <source>
        <dbReference type="SAM" id="Phobius"/>
    </source>
</evidence>
<evidence type="ECO:0000256" key="1">
    <source>
        <dbReference type="ARBA" id="ARBA00004370"/>
    </source>
</evidence>
<feature type="transmembrane region" description="Helical" evidence="7">
    <location>
        <begin position="101"/>
        <end position="125"/>
    </location>
</feature>
<accession>A0A6P8YML8</accession>
<feature type="compositionally biased region" description="Low complexity" evidence="6">
    <location>
        <begin position="14"/>
        <end position="29"/>
    </location>
</feature>
<dbReference type="InterPro" id="IPR013057">
    <property type="entry name" value="AA_transpt_TM"/>
</dbReference>
<feature type="domain" description="Amino acid transporter transmembrane" evidence="8">
    <location>
        <begin position="86"/>
        <end position="430"/>
    </location>
</feature>
<keyword evidence="3 7" id="KW-0812">Transmembrane</keyword>
<dbReference type="GO" id="GO:0016020">
    <property type="term" value="C:membrane"/>
    <property type="evidence" value="ECO:0007669"/>
    <property type="project" value="UniProtKB-SubCell"/>
</dbReference>
<feature type="transmembrane region" description="Helical" evidence="7">
    <location>
        <begin position="195"/>
        <end position="214"/>
    </location>
</feature>
<dbReference type="KEGG" id="tpal:117643560"/>
<comment type="subcellular location">
    <subcellularLocation>
        <location evidence="1">Membrane</location>
    </subcellularLocation>
</comment>
<evidence type="ECO:0000313" key="10">
    <source>
        <dbReference type="RefSeq" id="XP_034238400.1"/>
    </source>
</evidence>
<reference evidence="10" key="1">
    <citation type="submission" date="2025-08" db="UniProtKB">
        <authorList>
            <consortium name="RefSeq"/>
        </authorList>
    </citation>
    <scope>IDENTIFICATION</scope>
    <source>
        <tissue evidence="10">Total insect</tissue>
    </source>
</reference>
<name>A0A6P8YML8_THRPL</name>
<evidence type="ECO:0000259" key="8">
    <source>
        <dbReference type="Pfam" id="PF01490"/>
    </source>
</evidence>
<sequence>MMSSDSSPEHASLRTRGSGSAGSATNGAAKNRERQPLLGGLGGAPGLPRSPAKGEGGVAGSATGSGGLSLLFATLCIIDLFGVFPIVALPRPIIDCGWLGLPLAAAVFSLQVYTALLLGRCWVLAEDIDPSIVEKSRYPYAALAYMTMGSTMSKVVTVLLDVTVFGAGVPNLLVASQNIQLLGLKMSEQRFDVSFCYWLVVLGVLLCPVMWLGSPKDMKWLAVTSVCTVCSVAVLTWTCIVQDDAILSATARSPWAGPSWEALAVAYGIIAFQFDVHPMILTVQMDMQHKNKLGKAILTSFLVTGLLFMVTTGLAIWRYGATVRSNLLQGLPASAPLYANVVLVTVQICLSMVVGGSALFQDIEDKLNIPRDMSWRRCALRSSMVAVMVLLGEAVPRFDLVMGLIGGSLTGPLMFILPPLFYARLRRMSWRARLLKESAAAPPAPTLPWVPENDKALLGPGLVLGGPEKEMEAVMTLLATDRYPSPQQQHPDRLLPSHTRRSAVLQRRPRRAPWPRRLLALDCLSLDACLEAGPLSRCEYLLTAVVVVLGVAATLAATFFSIRDTLRYATFTPPCLRNVTQASNILAIITDTF</sequence>
<gene>
    <name evidence="10" type="primary">LOC117643560</name>
</gene>
<feature type="transmembrane region" description="Helical" evidence="7">
    <location>
        <begin position="378"/>
        <end position="395"/>
    </location>
</feature>
<evidence type="ECO:0000256" key="4">
    <source>
        <dbReference type="ARBA" id="ARBA00022989"/>
    </source>
</evidence>
<dbReference type="Pfam" id="PF01490">
    <property type="entry name" value="Aa_trans"/>
    <property type="match status" value="1"/>
</dbReference>
<dbReference type="OrthoDB" id="28208at2759"/>
<feature type="transmembrane region" description="Helical" evidence="7">
    <location>
        <begin position="540"/>
        <end position="562"/>
    </location>
</feature>
<evidence type="ECO:0000256" key="5">
    <source>
        <dbReference type="ARBA" id="ARBA00023136"/>
    </source>
</evidence>
<evidence type="ECO:0000256" key="6">
    <source>
        <dbReference type="SAM" id="MobiDB-lite"/>
    </source>
</evidence>
<keyword evidence="9" id="KW-1185">Reference proteome</keyword>
<feature type="region of interest" description="Disordered" evidence="6">
    <location>
        <begin position="1"/>
        <end position="58"/>
    </location>
</feature>
<feature type="transmembrane region" description="Helical" evidence="7">
    <location>
        <begin position="220"/>
        <end position="240"/>
    </location>
</feature>
<dbReference type="PANTHER" id="PTHR48017">
    <property type="entry name" value="OS05G0424000 PROTEIN-RELATED"/>
    <property type="match status" value="1"/>
</dbReference>
<dbReference type="AlphaFoldDB" id="A0A6P8YML8"/>
<dbReference type="GeneID" id="117643560"/>
<feature type="transmembrane region" description="Helical" evidence="7">
    <location>
        <begin position="68"/>
        <end position="89"/>
    </location>
</feature>
<organism evidence="10">
    <name type="scientific">Thrips palmi</name>
    <name type="common">Melon thrips</name>
    <dbReference type="NCBI Taxonomy" id="161013"/>
    <lineage>
        <taxon>Eukaryota</taxon>
        <taxon>Metazoa</taxon>
        <taxon>Ecdysozoa</taxon>
        <taxon>Arthropoda</taxon>
        <taxon>Hexapoda</taxon>
        <taxon>Insecta</taxon>
        <taxon>Pterygota</taxon>
        <taxon>Neoptera</taxon>
        <taxon>Paraneoptera</taxon>
        <taxon>Thysanoptera</taxon>
        <taxon>Terebrantia</taxon>
        <taxon>Thripoidea</taxon>
        <taxon>Thripidae</taxon>
        <taxon>Thrips</taxon>
    </lineage>
</organism>